<comment type="similarity">
    <text evidence="1">Belongs to the glutaminase PdxT/SNO family.</text>
</comment>
<dbReference type="NCBIfam" id="TIGR03800">
    <property type="entry name" value="PLP_synth_Pdx2"/>
    <property type="match status" value="1"/>
</dbReference>
<dbReference type="PROSITE" id="PS51273">
    <property type="entry name" value="GATASE_TYPE_1"/>
    <property type="match status" value="1"/>
</dbReference>
<keyword evidence="5" id="KW-0456">Lyase</keyword>
<keyword evidence="10" id="KW-1185">Reference proteome</keyword>
<keyword evidence="3" id="KW-0378">Hydrolase</keyword>
<dbReference type="InterPro" id="IPR021196">
    <property type="entry name" value="PdxT/SNO_CS"/>
</dbReference>
<dbReference type="FunFam" id="3.40.50.880:FF:000038">
    <property type="entry name" value="Predicted protein"/>
    <property type="match status" value="1"/>
</dbReference>
<dbReference type="Proteomes" id="UP000594263">
    <property type="component" value="Unplaced"/>
</dbReference>
<dbReference type="Pfam" id="PF01174">
    <property type="entry name" value="SNO"/>
    <property type="match status" value="1"/>
</dbReference>
<evidence type="ECO:0000256" key="2">
    <source>
        <dbReference type="ARBA" id="ARBA00012918"/>
    </source>
</evidence>
<name>A0A7N0R8J1_KALFE</name>
<evidence type="ECO:0000256" key="8">
    <source>
        <dbReference type="PIRSR" id="PIRSR005639-2"/>
    </source>
</evidence>
<evidence type="ECO:0000313" key="10">
    <source>
        <dbReference type="Proteomes" id="UP000594263"/>
    </source>
</evidence>
<sequence>MAVGVLALQGQRAHSRLGVVGVEVRKPEQLDSVASLIIPGGESTTMAKLAEYHNLFPALREFVKLGKPVWGTCAGLIFLANKAYGKKEGGQELVGGLDCTVQRNFFGSRLQSFETELLVPDLASKEGGPETFRGVFIRAPAVLEVGPDVEVLADYPIPANKLPDQYRGPEPDEESSTATVKVIVAVRHKNLLGTAFHPELTADIRWHSYFLKMASELDEGSSNAVTAISATHPGFFQRPKIDLPIYLP</sequence>
<dbReference type="InterPro" id="IPR002161">
    <property type="entry name" value="PdxT/SNO"/>
</dbReference>
<dbReference type="InterPro" id="IPR029062">
    <property type="entry name" value="Class_I_gatase-like"/>
</dbReference>
<dbReference type="EnsemblPlants" id="Kaladp0001s0213.1.v1.1">
    <property type="protein sequence ID" value="Kaladp0001s0213.1.v1.1"/>
    <property type="gene ID" value="Kaladp0001s0213.v1.1"/>
</dbReference>
<dbReference type="Gramene" id="Kaladp0001s0213.1.v1.1">
    <property type="protein sequence ID" value="Kaladp0001s0213.1.v1.1"/>
    <property type="gene ID" value="Kaladp0001s0213.v1.1"/>
</dbReference>
<dbReference type="GO" id="GO:0042823">
    <property type="term" value="P:pyridoxal phosphate biosynthetic process"/>
    <property type="evidence" value="ECO:0007669"/>
    <property type="project" value="InterPro"/>
</dbReference>
<dbReference type="PROSITE" id="PS01236">
    <property type="entry name" value="PDXT_SNO_1"/>
    <property type="match status" value="1"/>
</dbReference>
<feature type="active site" description="Charge relay system" evidence="7">
    <location>
        <position position="199"/>
    </location>
</feature>
<comment type="catalytic activity">
    <reaction evidence="6">
        <text>L-glutamine + H2O = L-glutamate + NH4(+)</text>
        <dbReference type="Rhea" id="RHEA:15889"/>
        <dbReference type="ChEBI" id="CHEBI:15377"/>
        <dbReference type="ChEBI" id="CHEBI:28938"/>
        <dbReference type="ChEBI" id="CHEBI:29985"/>
        <dbReference type="ChEBI" id="CHEBI:58359"/>
        <dbReference type="EC" id="3.5.1.2"/>
    </reaction>
</comment>
<reference evidence="9" key="1">
    <citation type="submission" date="2021-01" db="UniProtKB">
        <authorList>
            <consortium name="EnsemblPlants"/>
        </authorList>
    </citation>
    <scope>IDENTIFICATION</scope>
</reference>
<dbReference type="SUPFAM" id="SSF52317">
    <property type="entry name" value="Class I glutamine amidotransferase-like"/>
    <property type="match status" value="1"/>
</dbReference>
<dbReference type="GO" id="GO:0016829">
    <property type="term" value="F:lyase activity"/>
    <property type="evidence" value="ECO:0007669"/>
    <property type="project" value="UniProtKB-KW"/>
</dbReference>
<feature type="active site" description="Nucleophile" evidence="7">
    <location>
        <position position="73"/>
    </location>
</feature>
<feature type="binding site" evidence="8">
    <location>
        <begin position="137"/>
        <end position="138"/>
    </location>
    <ligand>
        <name>L-glutamine</name>
        <dbReference type="ChEBI" id="CHEBI:58359"/>
    </ligand>
</feature>
<keyword evidence="4" id="KW-0315">Glutamine amidotransferase</keyword>
<dbReference type="GO" id="GO:1903600">
    <property type="term" value="C:glutaminase complex"/>
    <property type="evidence" value="ECO:0007669"/>
    <property type="project" value="TreeGrafter"/>
</dbReference>
<proteinExistence type="inferred from homology"/>
<evidence type="ECO:0000256" key="3">
    <source>
        <dbReference type="ARBA" id="ARBA00022801"/>
    </source>
</evidence>
<evidence type="ECO:0000256" key="5">
    <source>
        <dbReference type="ARBA" id="ARBA00023239"/>
    </source>
</evidence>
<dbReference type="CDD" id="cd01749">
    <property type="entry name" value="GATase1_PB"/>
    <property type="match status" value="1"/>
</dbReference>
<evidence type="ECO:0000256" key="1">
    <source>
        <dbReference type="ARBA" id="ARBA00008345"/>
    </source>
</evidence>
<dbReference type="Gene3D" id="3.40.50.880">
    <property type="match status" value="1"/>
</dbReference>
<evidence type="ECO:0000256" key="4">
    <source>
        <dbReference type="ARBA" id="ARBA00022962"/>
    </source>
</evidence>
<organism evidence="9 10">
    <name type="scientific">Kalanchoe fedtschenkoi</name>
    <name type="common">Lavender scallops</name>
    <name type="synonym">South American air plant</name>
    <dbReference type="NCBI Taxonomy" id="63787"/>
    <lineage>
        <taxon>Eukaryota</taxon>
        <taxon>Viridiplantae</taxon>
        <taxon>Streptophyta</taxon>
        <taxon>Embryophyta</taxon>
        <taxon>Tracheophyta</taxon>
        <taxon>Spermatophyta</taxon>
        <taxon>Magnoliopsida</taxon>
        <taxon>eudicotyledons</taxon>
        <taxon>Gunneridae</taxon>
        <taxon>Pentapetalae</taxon>
        <taxon>Saxifragales</taxon>
        <taxon>Crassulaceae</taxon>
        <taxon>Kalanchoe</taxon>
    </lineage>
</organism>
<dbReference type="GO" id="GO:0004359">
    <property type="term" value="F:glutaminase activity"/>
    <property type="evidence" value="ECO:0007669"/>
    <property type="project" value="UniProtKB-EC"/>
</dbReference>
<feature type="binding site" evidence="8">
    <location>
        <begin position="41"/>
        <end position="43"/>
    </location>
    <ligand>
        <name>L-glutamine</name>
        <dbReference type="ChEBI" id="CHEBI:58359"/>
    </ligand>
</feature>
<protein>
    <recommendedName>
        <fullName evidence="2">glutaminase</fullName>
        <ecNumber evidence="2">3.5.1.2</ecNumber>
    </recommendedName>
</protein>
<dbReference type="PROSITE" id="PS51130">
    <property type="entry name" value="PDXT_SNO_2"/>
    <property type="match status" value="1"/>
</dbReference>
<dbReference type="PANTHER" id="PTHR31559">
    <property type="entry name" value="PYRIDOXAL 5'-PHOSPHATE SYNTHASE SUBUNIT SNO"/>
    <property type="match status" value="1"/>
</dbReference>
<dbReference type="EC" id="3.5.1.2" evidence="2"/>
<evidence type="ECO:0000256" key="7">
    <source>
        <dbReference type="PIRSR" id="PIRSR005639-1"/>
    </source>
</evidence>
<dbReference type="GO" id="GO:0005829">
    <property type="term" value="C:cytosol"/>
    <property type="evidence" value="ECO:0007669"/>
    <property type="project" value="TreeGrafter"/>
</dbReference>
<evidence type="ECO:0000256" key="6">
    <source>
        <dbReference type="ARBA" id="ARBA00049534"/>
    </source>
</evidence>
<dbReference type="PIRSF" id="PIRSF005639">
    <property type="entry name" value="Glut_amidoT_SNO"/>
    <property type="match status" value="1"/>
</dbReference>
<accession>A0A7N0R8J1</accession>
<evidence type="ECO:0000313" key="9">
    <source>
        <dbReference type="EnsemblPlants" id="Kaladp0001s0213.1.v1.1"/>
    </source>
</evidence>
<feature type="binding site" evidence="8">
    <location>
        <position position="103"/>
    </location>
    <ligand>
        <name>L-glutamine</name>
        <dbReference type="ChEBI" id="CHEBI:58359"/>
    </ligand>
</feature>
<dbReference type="AlphaFoldDB" id="A0A7N0R8J1"/>
<dbReference type="OMA" id="TADIRWH"/>
<dbReference type="PANTHER" id="PTHR31559:SF0">
    <property type="entry name" value="PYRIDOXAL 5'-PHOSPHATE SYNTHASE SUBUNIT SNO1-RELATED"/>
    <property type="match status" value="1"/>
</dbReference>
<dbReference type="GO" id="GO:0008614">
    <property type="term" value="P:pyridoxine metabolic process"/>
    <property type="evidence" value="ECO:0007669"/>
    <property type="project" value="TreeGrafter"/>
</dbReference>
<feature type="active site" description="Charge relay system" evidence="7">
    <location>
        <position position="197"/>
    </location>
</feature>